<evidence type="ECO:0000313" key="1">
    <source>
        <dbReference type="EMBL" id="MTD32333.1"/>
    </source>
</evidence>
<dbReference type="Proteomes" id="UP000446658">
    <property type="component" value="Unassembled WGS sequence"/>
</dbReference>
<accession>A0A844G7Q2</accession>
<dbReference type="EMBL" id="WLYX01000001">
    <property type="protein sequence ID" value="MTD32333.1"/>
    <property type="molecule type" value="Genomic_DNA"/>
</dbReference>
<dbReference type="AlphaFoldDB" id="A0A844G7Q2"/>
<dbReference type="Gene3D" id="2.40.30.170">
    <property type="match status" value="1"/>
</dbReference>
<name>A0A844G7Q2_9NEIS</name>
<comment type="caution">
    <text evidence="1">The sequence shown here is derived from an EMBL/GenBank/DDBJ whole genome shotgun (WGS) entry which is preliminary data.</text>
</comment>
<organism evidence="1 2">
    <name type="scientific">Paludibacterium denitrificans</name>
    <dbReference type="NCBI Taxonomy" id="2675226"/>
    <lineage>
        <taxon>Bacteria</taxon>
        <taxon>Pseudomonadati</taxon>
        <taxon>Pseudomonadota</taxon>
        <taxon>Betaproteobacteria</taxon>
        <taxon>Neisseriales</taxon>
        <taxon>Chromobacteriaceae</taxon>
        <taxon>Paludibacterium</taxon>
    </lineage>
</organism>
<gene>
    <name evidence="1" type="ORF">GKE73_00590</name>
</gene>
<keyword evidence="2" id="KW-1185">Reference proteome</keyword>
<protein>
    <submittedName>
        <fullName evidence="1">HlyD family efflux transporter periplasmic adaptor subunit</fullName>
    </submittedName>
</protein>
<reference evidence="1 2" key="1">
    <citation type="submission" date="2019-11" db="EMBL/GenBank/DDBJ databases">
        <title>Draft genome sequence of Paludibacterium sp. dN18-1.</title>
        <authorList>
            <person name="Im W.-T."/>
        </authorList>
    </citation>
    <scope>NUCLEOTIDE SEQUENCE [LARGE SCALE GENOMIC DNA]</scope>
    <source>
        <strain evidence="2">dN 18-1</strain>
    </source>
</reference>
<sequence length="63" mass="7012">MVSRLREPGEVLAAGGAVLDIVDLNKLYLKVYVPENQIGKVRLGLLKHGCIPMRFPISRLTPR</sequence>
<evidence type="ECO:0000313" key="2">
    <source>
        <dbReference type="Proteomes" id="UP000446658"/>
    </source>
</evidence>
<proteinExistence type="predicted"/>